<dbReference type="Proteomes" id="UP000694287">
    <property type="component" value="Unassembled WGS sequence"/>
</dbReference>
<comment type="caution">
    <text evidence="4">The sequence shown here is derived from an EMBL/GenBank/DDBJ whole genome shotgun (WGS) entry which is preliminary data.</text>
</comment>
<proteinExistence type="predicted"/>
<feature type="chain" id="PRO_5045252239" evidence="2">
    <location>
        <begin position="24"/>
        <end position="252"/>
    </location>
</feature>
<reference evidence="4 5" key="1">
    <citation type="submission" date="2020-11" db="EMBL/GenBank/DDBJ databases">
        <title>Pseudonocardia abyssalis sp. nov. and Pseudonocardia oceani sp. nov., description and phylogenomic analysis of two novel actinomycetes isolated from the deep Southern Ocean.</title>
        <authorList>
            <person name="Parra J."/>
        </authorList>
    </citation>
    <scope>NUCLEOTIDE SEQUENCE [LARGE SCALE GENOMIC DNA]</scope>
    <source>
        <strain evidence="4 5">KRD-168</strain>
    </source>
</reference>
<dbReference type="EMBL" id="JADQDK010000001">
    <property type="protein sequence ID" value="MBW0137739.1"/>
    <property type="molecule type" value="Genomic_DNA"/>
</dbReference>
<feature type="domain" description="GerMN" evidence="3">
    <location>
        <begin position="61"/>
        <end position="143"/>
    </location>
</feature>
<dbReference type="SMART" id="SM00909">
    <property type="entry name" value="Germane"/>
    <property type="match status" value="1"/>
</dbReference>
<accession>A0ABS6UZQ4</accession>
<dbReference type="PROSITE" id="PS51257">
    <property type="entry name" value="PROKAR_LIPOPROTEIN"/>
    <property type="match status" value="1"/>
</dbReference>
<protein>
    <submittedName>
        <fullName evidence="4">GerMN domain-containing protein</fullName>
    </submittedName>
</protein>
<organism evidence="4 5">
    <name type="scientific">Pseudonocardia abyssalis</name>
    <dbReference type="NCBI Taxonomy" id="2792008"/>
    <lineage>
        <taxon>Bacteria</taxon>
        <taxon>Bacillati</taxon>
        <taxon>Actinomycetota</taxon>
        <taxon>Actinomycetes</taxon>
        <taxon>Pseudonocardiales</taxon>
        <taxon>Pseudonocardiaceae</taxon>
        <taxon>Pseudonocardia</taxon>
    </lineage>
</organism>
<evidence type="ECO:0000256" key="1">
    <source>
        <dbReference type="SAM" id="MobiDB-lite"/>
    </source>
</evidence>
<keyword evidence="2" id="KW-0732">Signal</keyword>
<feature type="signal peptide" evidence="2">
    <location>
        <begin position="1"/>
        <end position="23"/>
    </location>
</feature>
<sequence>MKRWMAPLLVLLAACAAPVPAPASSGPAVTASALPVYFVAETADGPRLYREFRRVETADPASDAVREMFAGAVDPDYRTPWPAGTALRAPVGTGSGVITVDLTGLPADLGLPLQQLVYTVQGALRSTDPVRILVDGEPVDGLADPVPRADPYATRSLVQIDAPADGAVVGGPVEVTGEAAVFEATLHWQVLSDGEVVASGFTGTAEGQVFAAFAFTVDLPPGEHVVRIAEDDPSDGEGRPVLTDDKAITVTG</sequence>
<evidence type="ECO:0000256" key="2">
    <source>
        <dbReference type="SAM" id="SignalP"/>
    </source>
</evidence>
<gene>
    <name evidence="4" type="ORF">I4I81_26260</name>
</gene>
<dbReference type="InterPro" id="IPR018911">
    <property type="entry name" value="Gmad2_Ig-like_dom"/>
</dbReference>
<evidence type="ECO:0000313" key="4">
    <source>
        <dbReference type="EMBL" id="MBW0137739.1"/>
    </source>
</evidence>
<name>A0ABS6UZQ4_9PSEU</name>
<dbReference type="RefSeq" id="WP_218616405.1">
    <property type="nucleotide sequence ID" value="NZ_JADQDK010000001.1"/>
</dbReference>
<keyword evidence="5" id="KW-1185">Reference proteome</keyword>
<feature type="region of interest" description="Disordered" evidence="1">
    <location>
        <begin position="231"/>
        <end position="252"/>
    </location>
</feature>
<evidence type="ECO:0000313" key="5">
    <source>
        <dbReference type="Proteomes" id="UP000694287"/>
    </source>
</evidence>
<dbReference type="Pfam" id="PF10646">
    <property type="entry name" value="Germane"/>
    <property type="match status" value="1"/>
</dbReference>
<dbReference type="Pfam" id="PF10648">
    <property type="entry name" value="Gmad2"/>
    <property type="match status" value="1"/>
</dbReference>
<evidence type="ECO:0000259" key="3">
    <source>
        <dbReference type="SMART" id="SM00909"/>
    </source>
</evidence>
<dbReference type="InterPro" id="IPR019606">
    <property type="entry name" value="GerMN"/>
</dbReference>